<dbReference type="PANTHER" id="PTHR43877">
    <property type="entry name" value="AMINOALKYLPHOSPHONATE N-ACETYLTRANSFERASE-RELATED-RELATED"/>
    <property type="match status" value="1"/>
</dbReference>
<gene>
    <name evidence="4" type="ORF">LPB04_20090</name>
</gene>
<organism evidence="4 5">
    <name type="scientific">Massilia litorea</name>
    <dbReference type="NCBI Taxonomy" id="2769491"/>
    <lineage>
        <taxon>Bacteria</taxon>
        <taxon>Pseudomonadati</taxon>
        <taxon>Pseudomonadota</taxon>
        <taxon>Betaproteobacteria</taxon>
        <taxon>Burkholderiales</taxon>
        <taxon>Oxalobacteraceae</taxon>
        <taxon>Telluria group</taxon>
        <taxon>Massilia</taxon>
    </lineage>
</organism>
<dbReference type="Gene3D" id="3.40.630.30">
    <property type="match status" value="1"/>
</dbReference>
<feature type="domain" description="N-acetyltransferase" evidence="3">
    <location>
        <begin position="1"/>
        <end position="172"/>
    </location>
</feature>
<dbReference type="Pfam" id="PF00583">
    <property type="entry name" value="Acetyltransf_1"/>
    <property type="match status" value="1"/>
</dbReference>
<evidence type="ECO:0000256" key="2">
    <source>
        <dbReference type="ARBA" id="ARBA00023315"/>
    </source>
</evidence>
<dbReference type="InterPro" id="IPR050832">
    <property type="entry name" value="Bact_Acetyltransf"/>
</dbReference>
<dbReference type="Proteomes" id="UP000593875">
    <property type="component" value="Chromosome"/>
</dbReference>
<dbReference type="PROSITE" id="PS51186">
    <property type="entry name" value="GNAT"/>
    <property type="match status" value="1"/>
</dbReference>
<accession>A0A7L9U2F4</accession>
<evidence type="ECO:0000256" key="1">
    <source>
        <dbReference type="ARBA" id="ARBA00022679"/>
    </source>
</evidence>
<evidence type="ECO:0000259" key="3">
    <source>
        <dbReference type="PROSITE" id="PS51186"/>
    </source>
</evidence>
<dbReference type="KEGG" id="mlir:LPB04_20090"/>
<dbReference type="RefSeq" id="WP_193686236.1">
    <property type="nucleotide sequence ID" value="NZ_CP062941.1"/>
</dbReference>
<reference evidence="4 5" key="1">
    <citation type="submission" date="2020-10" db="EMBL/GenBank/DDBJ databases">
        <title>Genome sequencing of Massilia sp. LPB0304.</title>
        <authorList>
            <person name="Kim J."/>
        </authorList>
    </citation>
    <scope>NUCLEOTIDE SEQUENCE [LARGE SCALE GENOMIC DNA]</scope>
    <source>
        <strain evidence="4 5">LPB0304</strain>
    </source>
</reference>
<dbReference type="EMBL" id="CP062941">
    <property type="protein sequence ID" value="QOL49194.1"/>
    <property type="molecule type" value="Genomic_DNA"/>
</dbReference>
<protein>
    <submittedName>
        <fullName evidence="4">GNAT family N-acetyltransferase</fullName>
    </submittedName>
</protein>
<keyword evidence="5" id="KW-1185">Reference proteome</keyword>
<dbReference type="InterPro" id="IPR016181">
    <property type="entry name" value="Acyl_CoA_acyltransferase"/>
</dbReference>
<proteinExistence type="predicted"/>
<evidence type="ECO:0000313" key="5">
    <source>
        <dbReference type="Proteomes" id="UP000593875"/>
    </source>
</evidence>
<keyword evidence="1 4" id="KW-0808">Transferase</keyword>
<dbReference type="InterPro" id="IPR000182">
    <property type="entry name" value="GNAT_dom"/>
</dbReference>
<dbReference type="AlphaFoldDB" id="A0A7L9U2F4"/>
<keyword evidence="2" id="KW-0012">Acyltransferase</keyword>
<dbReference type="GO" id="GO:0016747">
    <property type="term" value="F:acyltransferase activity, transferring groups other than amino-acyl groups"/>
    <property type="evidence" value="ECO:0007669"/>
    <property type="project" value="InterPro"/>
</dbReference>
<dbReference type="CDD" id="cd04301">
    <property type="entry name" value="NAT_SF"/>
    <property type="match status" value="1"/>
</dbReference>
<name>A0A7L9U2F4_9BURK</name>
<evidence type="ECO:0000313" key="4">
    <source>
        <dbReference type="EMBL" id="QOL49194.1"/>
    </source>
</evidence>
<sequence>MQIRMLDAAGAAAHAAQLRALLLDAVAHGASVGFVMPLSEAVADAYWRDVARSVEAGSRILLVAWRDHVLVGTVQLDLCMKPNGSNRAEVQKLLVHSVARRGGVATALMEALEMQALALCRGLLFLDTEAGSGAEAFYMRLGYTRVGELPEYCATPDGAWRATAIYYKTLFLRERKGRPQA</sequence>
<dbReference type="SUPFAM" id="SSF55729">
    <property type="entry name" value="Acyl-CoA N-acyltransferases (Nat)"/>
    <property type="match status" value="1"/>
</dbReference>